<feature type="binding site" evidence="17">
    <location>
        <position position="562"/>
    </location>
    <ligand>
        <name>Fe cation</name>
        <dbReference type="ChEBI" id="CHEBI:24875"/>
        <label>2</label>
    </ligand>
</feature>
<dbReference type="InterPro" id="IPR027517">
    <property type="entry name" value="Deoxyhypusine_hydroxylase"/>
</dbReference>
<comment type="subcellular location">
    <subcellularLocation>
        <location evidence="17">Cytoplasm</location>
    </subcellularLocation>
    <subcellularLocation>
        <location evidence="17">Nucleus</location>
    </subcellularLocation>
</comment>
<dbReference type="GO" id="GO:0046872">
    <property type="term" value="F:metal ion binding"/>
    <property type="evidence" value="ECO:0007669"/>
    <property type="project" value="UniProtKB-KW"/>
</dbReference>
<comment type="caution">
    <text evidence="21">The sequence shown here is derived from an EMBL/GenBank/DDBJ whole genome shotgun (WGS) entry which is preliminary data.</text>
</comment>
<evidence type="ECO:0000256" key="13">
    <source>
        <dbReference type="ARBA" id="ARBA00023256"/>
    </source>
</evidence>
<dbReference type="PRINTS" id="PR00911">
    <property type="entry name" value="GLHYDRLASE11"/>
</dbReference>
<dbReference type="UniPathway" id="UPA00354"/>
<keyword evidence="6 18" id="KW-0858">Xylan degradation</keyword>
<feature type="signal peptide" evidence="19">
    <location>
        <begin position="1"/>
        <end position="19"/>
    </location>
</feature>
<dbReference type="PROSITE" id="PS51761">
    <property type="entry name" value="GH11_3"/>
    <property type="match status" value="1"/>
</dbReference>
<evidence type="ECO:0000256" key="2">
    <source>
        <dbReference type="ARBA" id="ARBA00000681"/>
    </source>
</evidence>
<dbReference type="InterPro" id="IPR004155">
    <property type="entry name" value="PBS_lyase_HEAT"/>
</dbReference>
<evidence type="ECO:0000256" key="19">
    <source>
        <dbReference type="SAM" id="SignalP"/>
    </source>
</evidence>
<evidence type="ECO:0000256" key="6">
    <source>
        <dbReference type="ARBA" id="ARBA00022651"/>
    </source>
</evidence>
<dbReference type="InterPro" id="IPR016024">
    <property type="entry name" value="ARM-type_fold"/>
</dbReference>
<protein>
    <recommendedName>
        <fullName evidence="17">Deoxyhypusine hydroxylase</fullName>
        <shortName evidence="17">DOHH</shortName>
        <ecNumber evidence="17">1.14.99.29</ecNumber>
    </recommendedName>
    <alternativeName>
        <fullName evidence="17">Deoxyhypusine dioxygenase</fullName>
    </alternativeName>
    <alternativeName>
        <fullName evidence="17">Deoxyhypusine monooxygenase</fullName>
    </alternativeName>
</protein>
<evidence type="ECO:0000256" key="9">
    <source>
        <dbReference type="ARBA" id="ARBA00022801"/>
    </source>
</evidence>
<keyword evidence="13 17" id="KW-0386">Hypusine biosynthesis</keyword>
<feature type="chain" id="PRO_5016884484" description="Deoxyhypusine hydroxylase" evidence="19">
    <location>
        <begin position="20"/>
        <end position="657"/>
    </location>
</feature>
<dbReference type="GO" id="GO:0031176">
    <property type="term" value="F:endo-1,4-beta-xylanase activity"/>
    <property type="evidence" value="ECO:0007669"/>
    <property type="project" value="UniProtKB-UniRule"/>
</dbReference>
<evidence type="ECO:0000256" key="8">
    <source>
        <dbReference type="ARBA" id="ARBA00022737"/>
    </source>
</evidence>
<dbReference type="GO" id="GO:0019135">
    <property type="term" value="F:deoxyhypusine monooxygenase activity"/>
    <property type="evidence" value="ECO:0007669"/>
    <property type="project" value="UniProtKB-UniRule"/>
</dbReference>
<dbReference type="InterPro" id="IPR033123">
    <property type="entry name" value="GH11_dom"/>
</dbReference>
<comment type="pathway">
    <text evidence="4 17">Protein modification; eIF5A hypusination.</text>
</comment>
<sequence length="657" mass="71060">MVHLSHLALAISAITAVFAAPTADPDSPDFMIGPQHLARRQDYNQNYKTGGNVNFSPSNNGYSVSFSGAGDFVVGKGWRTGTPRNLTFTGSTTHSSGTVLVSIYGWSRNPLVEYYIQEYASDGKGSAQGTKVGTVESDGSTYDIWKHTQVNQPSIVGTTTFTQYISNRRDARTGSGTVTTKTHFDAWAKLGLNLGSMDYQVLATEGWGNAVESARDILPYNVKEPESQSLFPLCPRAYSQDYNLYSLNPTPILTLNSMASTFPSTSTLAPKKIFNLSTDTSSTGAKKDPHYDYPGQAQDTQALLRHGHPTSARVQQQKTTTIMAHLAASPAPAEGEDPAIATLRKTLTSESEPLARRFRALFSLKHLACEQPSSLPAIEAIAAAFASPSALLKHELAYCLGQTKDLAAVPYLRSVLVDKDEDAMCRHEAAEALGAIGDVGSLDVLRELRDKKEEVEVVRETCEIAVSRIEWENSEEKKAEKLRASDFSSIDPAPPAPLMAESETVDALEKKLLDTQLPLFLRYRAMFSLRDLASPPDLPTAVPAVLALAKGFTDPSALFRHEIAFVFGQLSHPASIPALTASLGNLEEASMVRHEAAEALGSLGEEEGVEDTLKQFLNDKEQIVRESVVVALDMAEFEKGGEIEYVLIPEAAAAAAA</sequence>
<dbReference type="SUPFAM" id="SSF48371">
    <property type="entry name" value="ARM repeat"/>
    <property type="match status" value="1"/>
</dbReference>
<dbReference type="OrthoDB" id="2115822at2759"/>
<evidence type="ECO:0000256" key="15">
    <source>
        <dbReference type="ARBA" id="ARBA00023295"/>
    </source>
</evidence>
<keyword evidence="16 18" id="KW-0624">Polysaccharide degradation</keyword>
<feature type="binding site" evidence="17">
    <location>
        <position position="428"/>
    </location>
    <ligand>
        <name>Fe cation</name>
        <dbReference type="ChEBI" id="CHEBI:24875"/>
        <label>1</label>
    </ligand>
</feature>
<evidence type="ECO:0000256" key="1">
    <source>
        <dbReference type="ARBA" id="ARBA00000068"/>
    </source>
</evidence>
<feature type="binding site" evidence="17">
    <location>
        <position position="394"/>
    </location>
    <ligand>
        <name>Fe cation</name>
        <dbReference type="ChEBI" id="CHEBI:24875"/>
        <label>1</label>
    </ligand>
</feature>
<proteinExistence type="inferred from homology"/>
<dbReference type="GO" id="GO:0045493">
    <property type="term" value="P:xylan catabolic process"/>
    <property type="evidence" value="ECO:0007669"/>
    <property type="project" value="UniProtKB-UniRule"/>
</dbReference>
<feature type="binding site" evidence="17">
    <location>
        <position position="594"/>
    </location>
    <ligand>
        <name>Fe cation</name>
        <dbReference type="ChEBI" id="CHEBI:24875"/>
        <label>2</label>
    </ligand>
</feature>
<dbReference type="Pfam" id="PF13646">
    <property type="entry name" value="HEAT_2"/>
    <property type="match status" value="2"/>
</dbReference>
<evidence type="ECO:0000256" key="10">
    <source>
        <dbReference type="ARBA" id="ARBA00023002"/>
    </source>
</evidence>
<evidence type="ECO:0000256" key="17">
    <source>
        <dbReference type="HAMAP-Rule" id="MF_03101"/>
    </source>
</evidence>
<accession>A0A370TAI7</accession>
<dbReference type="Gene3D" id="1.25.10.10">
    <property type="entry name" value="Leucine-rich Repeat Variant"/>
    <property type="match status" value="2"/>
</dbReference>
<comment type="function">
    <text evidence="17">Catalyzes the hydroxylation of the N(6)-(4-aminobutyl)-L-lysine intermediate to form hypusine, an essential post-translational modification only found in mature eIF-5A factor.</text>
</comment>
<evidence type="ECO:0000256" key="14">
    <source>
        <dbReference type="ARBA" id="ARBA00023277"/>
    </source>
</evidence>
<keyword evidence="10 17" id="KW-0560">Oxidoreductase</keyword>
<keyword evidence="19" id="KW-0732">Signal</keyword>
<comment type="similarity">
    <text evidence="17">Belongs to the deoxyhypusine hydroxylase family.</text>
</comment>
<dbReference type="GO" id="GO:0005737">
    <property type="term" value="C:cytoplasm"/>
    <property type="evidence" value="ECO:0007669"/>
    <property type="project" value="UniProtKB-SubCell"/>
</dbReference>
<dbReference type="InterPro" id="IPR013320">
    <property type="entry name" value="ConA-like_dom_sf"/>
</dbReference>
<dbReference type="PANTHER" id="PTHR12697">
    <property type="entry name" value="PBS LYASE HEAT-LIKE PROTEIN"/>
    <property type="match status" value="1"/>
</dbReference>
<evidence type="ECO:0000256" key="5">
    <source>
        <dbReference type="ARBA" id="ARBA00007792"/>
    </source>
</evidence>
<keyword evidence="15 18" id="KW-0326">Glycosidase</keyword>
<dbReference type="Proteomes" id="UP000254866">
    <property type="component" value="Unassembled WGS sequence"/>
</dbReference>
<dbReference type="AlphaFoldDB" id="A0A370TAI7"/>
<feature type="active site" description="Proton donor" evidence="18">
    <location>
        <position position="205"/>
    </location>
</feature>
<keyword evidence="22" id="KW-1185">Reference proteome</keyword>
<dbReference type="GO" id="GO:0005634">
    <property type="term" value="C:nucleus"/>
    <property type="evidence" value="ECO:0007669"/>
    <property type="project" value="UniProtKB-SubCell"/>
</dbReference>
<dbReference type="InterPro" id="IPR001137">
    <property type="entry name" value="Glyco_hydro_11"/>
</dbReference>
<keyword evidence="12 17" id="KW-0503">Monooxygenase</keyword>
<keyword evidence="9 18" id="KW-0378">Hydrolase</keyword>
<comment type="catalytic activity">
    <reaction evidence="2 18">
        <text>Endohydrolysis of (1-&gt;4)-beta-D-xylosidic linkages in xylans.</text>
        <dbReference type="EC" id="3.2.1.8"/>
    </reaction>
</comment>
<keyword evidence="17" id="KW-0539">Nucleus</keyword>
<evidence type="ECO:0000256" key="16">
    <source>
        <dbReference type="ARBA" id="ARBA00023326"/>
    </source>
</evidence>
<evidence type="ECO:0000256" key="11">
    <source>
        <dbReference type="ARBA" id="ARBA00023004"/>
    </source>
</evidence>
<dbReference type="EC" id="1.14.99.29" evidence="17"/>
<evidence type="ECO:0000256" key="12">
    <source>
        <dbReference type="ARBA" id="ARBA00023033"/>
    </source>
</evidence>
<evidence type="ECO:0000256" key="4">
    <source>
        <dbReference type="ARBA" id="ARBA00005041"/>
    </source>
</evidence>
<feature type="domain" description="GH11" evidence="20">
    <location>
        <begin position="29"/>
        <end position="218"/>
    </location>
</feature>
<reference evidence="21 22" key="1">
    <citation type="journal article" date="2018" name="IMA Fungus">
        <title>IMA Genome-F 9: Draft genome sequence of Annulohypoxylon stygium, Aspergillus mulundensis, Berkeleyomyces basicola (syn. Thielaviopsis basicola), Ceratocystis smalleyi, two Cercospora beticola strains, Coleophoma cylindrospora, Fusarium fracticaudum, Phialophora cf. hyalina, and Morchella septimelata.</title>
        <authorList>
            <person name="Wingfield B.D."/>
            <person name="Bills G.F."/>
            <person name="Dong Y."/>
            <person name="Huang W."/>
            <person name="Nel W.J."/>
            <person name="Swalarsk-Parry B.S."/>
            <person name="Vaghefi N."/>
            <person name="Wilken P.M."/>
            <person name="An Z."/>
            <person name="de Beer Z.W."/>
            <person name="De Vos L."/>
            <person name="Chen L."/>
            <person name="Duong T.A."/>
            <person name="Gao Y."/>
            <person name="Hammerbacher A."/>
            <person name="Kikkert J.R."/>
            <person name="Li Y."/>
            <person name="Li H."/>
            <person name="Li K."/>
            <person name="Li Q."/>
            <person name="Liu X."/>
            <person name="Ma X."/>
            <person name="Naidoo K."/>
            <person name="Pethybridge S.J."/>
            <person name="Sun J."/>
            <person name="Steenkamp E.T."/>
            <person name="van der Nest M.A."/>
            <person name="van Wyk S."/>
            <person name="Wingfield M.J."/>
            <person name="Xiong C."/>
            <person name="Yue Q."/>
            <person name="Zhang X."/>
        </authorList>
    </citation>
    <scope>NUCLEOTIDE SEQUENCE [LARGE SCALE GENOMIC DNA]</scope>
    <source>
        <strain evidence="21 22">BP 5553</strain>
    </source>
</reference>
<keyword evidence="11 17" id="KW-0408">Iron</keyword>
<feature type="binding site" evidence="17">
    <location>
        <position position="595"/>
    </location>
    <ligand>
        <name>Fe cation</name>
        <dbReference type="ChEBI" id="CHEBI:24875"/>
        <label>2</label>
    </ligand>
</feature>
<evidence type="ECO:0000256" key="18">
    <source>
        <dbReference type="PROSITE-ProRule" id="PRU01097"/>
    </source>
</evidence>
<comment type="catalytic activity">
    <reaction evidence="1 17">
        <text>[eIF5A protein]-deoxyhypusine + AH2 + O2 = [eIF5A protein]-hypusine + A + H2O</text>
        <dbReference type="Rhea" id="RHEA:14101"/>
        <dbReference type="Rhea" id="RHEA-COMP:10144"/>
        <dbReference type="Rhea" id="RHEA-COMP:12592"/>
        <dbReference type="ChEBI" id="CHEBI:13193"/>
        <dbReference type="ChEBI" id="CHEBI:15377"/>
        <dbReference type="ChEBI" id="CHEBI:15379"/>
        <dbReference type="ChEBI" id="CHEBI:17499"/>
        <dbReference type="ChEBI" id="CHEBI:82657"/>
        <dbReference type="ChEBI" id="CHEBI:91175"/>
        <dbReference type="EC" id="1.14.99.29"/>
    </reaction>
</comment>
<evidence type="ECO:0000259" key="20">
    <source>
        <dbReference type="PROSITE" id="PS51761"/>
    </source>
</evidence>
<feature type="binding site" evidence="17">
    <location>
        <position position="395"/>
    </location>
    <ligand>
        <name>Fe cation</name>
        <dbReference type="ChEBI" id="CHEBI:24875"/>
        <label>1</label>
    </ligand>
</feature>
<feature type="binding site" evidence="17">
    <location>
        <position position="427"/>
    </location>
    <ligand>
        <name>Fe cation</name>
        <dbReference type="ChEBI" id="CHEBI:24875"/>
        <label>1</label>
    </ligand>
</feature>
<keyword evidence="8" id="KW-0677">Repeat</keyword>
<dbReference type="SMART" id="SM00567">
    <property type="entry name" value="EZ_HEAT"/>
    <property type="match status" value="6"/>
</dbReference>
<comment type="similarity">
    <text evidence="5 18">Belongs to the glycosyl hydrolase 11 (cellulase G) family.</text>
</comment>
<keyword evidence="7 17" id="KW-0479">Metal-binding</keyword>
<dbReference type="UniPathway" id="UPA00114"/>
<dbReference type="Pfam" id="PF00457">
    <property type="entry name" value="Glyco_hydro_11"/>
    <property type="match status" value="1"/>
</dbReference>
<gene>
    <name evidence="17" type="primary">LIA1</name>
    <name evidence="21" type="ORF">BP5553_10172</name>
</gene>
<dbReference type="PANTHER" id="PTHR12697:SF5">
    <property type="entry name" value="DEOXYHYPUSINE HYDROXYLASE"/>
    <property type="match status" value="1"/>
</dbReference>
<evidence type="ECO:0000256" key="3">
    <source>
        <dbReference type="ARBA" id="ARBA00004851"/>
    </source>
</evidence>
<dbReference type="HAMAP" id="MF_03101">
    <property type="entry name" value="Deoxyhypusine_hydroxylase"/>
    <property type="match status" value="1"/>
</dbReference>
<comment type="cofactor">
    <cofactor evidence="17">
        <name>Fe(2+)</name>
        <dbReference type="ChEBI" id="CHEBI:29033"/>
    </cofactor>
    <text evidence="17">Binds 2 Fe(2+) ions per subunit.</text>
</comment>
<feature type="binding site" evidence="17">
    <location>
        <position position="561"/>
    </location>
    <ligand>
        <name>Fe cation</name>
        <dbReference type="ChEBI" id="CHEBI:24875"/>
        <label>2</label>
    </ligand>
</feature>
<dbReference type="STRING" id="2656787.A0A370TAI7"/>
<dbReference type="InterPro" id="IPR011989">
    <property type="entry name" value="ARM-like"/>
</dbReference>
<organism evidence="21 22">
    <name type="scientific">Venustampulla echinocandica</name>
    <dbReference type="NCBI Taxonomy" id="2656787"/>
    <lineage>
        <taxon>Eukaryota</taxon>
        <taxon>Fungi</taxon>
        <taxon>Dikarya</taxon>
        <taxon>Ascomycota</taxon>
        <taxon>Pezizomycotina</taxon>
        <taxon>Leotiomycetes</taxon>
        <taxon>Helotiales</taxon>
        <taxon>Pleuroascaceae</taxon>
        <taxon>Venustampulla</taxon>
    </lineage>
</organism>
<dbReference type="Gene3D" id="2.60.120.180">
    <property type="match status" value="1"/>
</dbReference>
<evidence type="ECO:0000256" key="7">
    <source>
        <dbReference type="ARBA" id="ARBA00022723"/>
    </source>
</evidence>
<keyword evidence="17" id="KW-0963">Cytoplasm</keyword>
<dbReference type="EMBL" id="NPIC01000014">
    <property type="protein sequence ID" value="RDL30827.1"/>
    <property type="molecule type" value="Genomic_DNA"/>
</dbReference>
<dbReference type="InterPro" id="IPR013319">
    <property type="entry name" value="GH11/12"/>
</dbReference>
<keyword evidence="14 18" id="KW-0119">Carbohydrate metabolism</keyword>
<dbReference type="SUPFAM" id="SSF49899">
    <property type="entry name" value="Concanavalin A-like lectins/glucanases"/>
    <property type="match status" value="1"/>
</dbReference>
<feature type="active site" description="Nucleophile" evidence="18">
    <location>
        <position position="113"/>
    </location>
</feature>
<comment type="pathway">
    <text evidence="3 18">Glycan degradation; xylan degradation.</text>
</comment>
<name>A0A370TAI7_9HELO</name>
<evidence type="ECO:0000313" key="21">
    <source>
        <dbReference type="EMBL" id="RDL30827.1"/>
    </source>
</evidence>
<evidence type="ECO:0000313" key="22">
    <source>
        <dbReference type="Proteomes" id="UP000254866"/>
    </source>
</evidence>